<dbReference type="AlphaFoldDB" id="A0A3L8P328"/>
<proteinExistence type="predicted"/>
<gene>
    <name evidence="2" type="ORF">D9V37_10340</name>
</gene>
<dbReference type="EMBL" id="RDBE01000007">
    <property type="protein sequence ID" value="RLV48979.1"/>
    <property type="molecule type" value="Genomic_DNA"/>
</dbReference>
<evidence type="ECO:0000313" key="3">
    <source>
        <dbReference type="Proteomes" id="UP000281708"/>
    </source>
</evidence>
<feature type="region of interest" description="Disordered" evidence="1">
    <location>
        <begin position="1"/>
        <end position="25"/>
    </location>
</feature>
<keyword evidence="3" id="KW-1185">Reference proteome</keyword>
<evidence type="ECO:0000256" key="1">
    <source>
        <dbReference type="SAM" id="MobiDB-lite"/>
    </source>
</evidence>
<accession>A0A3L8P328</accession>
<dbReference type="InterPro" id="IPR021787">
    <property type="entry name" value="DUF3352"/>
</dbReference>
<name>A0A3L8P328_9ACTN</name>
<comment type="caution">
    <text evidence="2">The sequence shown here is derived from an EMBL/GenBank/DDBJ whole genome shotgun (WGS) entry which is preliminary data.</text>
</comment>
<dbReference type="Pfam" id="PF11832">
    <property type="entry name" value="DUF3352"/>
    <property type="match status" value="1"/>
</dbReference>
<organism evidence="2 3">
    <name type="scientific">Nocardioides mangrovicus</name>
    <dbReference type="NCBI Taxonomy" id="2478913"/>
    <lineage>
        <taxon>Bacteria</taxon>
        <taxon>Bacillati</taxon>
        <taxon>Actinomycetota</taxon>
        <taxon>Actinomycetes</taxon>
        <taxon>Propionibacteriales</taxon>
        <taxon>Nocardioidaceae</taxon>
        <taxon>Nocardioides</taxon>
    </lineage>
</organism>
<evidence type="ECO:0000313" key="2">
    <source>
        <dbReference type="EMBL" id="RLV48979.1"/>
    </source>
</evidence>
<dbReference type="OrthoDB" id="5241887at2"/>
<dbReference type="RefSeq" id="WP_121806083.1">
    <property type="nucleotide sequence ID" value="NZ_RDBE01000007.1"/>
</dbReference>
<protein>
    <submittedName>
        <fullName evidence="2">DUF3352 domain-containing protein</fullName>
    </submittedName>
</protein>
<sequence length="505" mass="51433">MSESVTYPVPESSDQPGGQPGGGRRTGVIAGITAATLIVVGGGAFAAVHFLSGGDEAEKALPASALAVASINLDPGASQKVAALRTLRKFPALRKQLGISSTSDLRKALFDEAVKDSDCKNLTYDADVKPWIGDSAAVAAVPYGKQVVPVVALAVTDQKKAAAAFAKLGDCSTSKEKAAWAFTDGFALLSDSQAHADQAKKDAESTPLADDSAYQDWTGRAGDRGIVDFYVSKKVADYAADRAGSAAGSQSGTLKKQLASFQGAAGALRFADGGLELEVVGGGIPQTTSSTVGGDLAAKLPKDTAAAIAVGVPSDFASQLVKNIEGLQVPLLGDGSQVIGQLETQLGLSLPEDLQTVLGKGIALSLGGAAPSSLADLSSPADLPAGLSIADADLSKVKAVVGKLGGSDDLVKQGDGKVVFSFDPDYTGDLTSSGTLGEQKRFTAVVPHADEAQLVGYVDFDSDWAKTLASSDTDAKDNLGPLQALGISAWRDGKTSHLLLKVTTD</sequence>
<dbReference type="Proteomes" id="UP000281708">
    <property type="component" value="Unassembled WGS sequence"/>
</dbReference>
<reference evidence="2 3" key="1">
    <citation type="submission" date="2018-10" db="EMBL/GenBank/DDBJ databases">
        <title>Marmoricola sp. 4Q3S-7 whole genome shotgun sequence.</title>
        <authorList>
            <person name="Li F."/>
        </authorList>
    </citation>
    <scope>NUCLEOTIDE SEQUENCE [LARGE SCALE GENOMIC DNA]</scope>
    <source>
        <strain evidence="2 3">4Q3S-7</strain>
    </source>
</reference>